<protein>
    <submittedName>
        <fullName evidence="2">Uncharacterized protein</fullName>
    </submittedName>
</protein>
<sequence length="243" mass="26781">MTPAKYSNKMKERGNFIMTARNRTIDEMTWWEKHSDAVVVAILVAGICGIGGLLWSINSSVSDHAARLRIAEQRMERIASTLPDLRIRLSEEEISREYNVALVQYGKSSEKSKDGRVFLINMNTNAVEYWSPPDVADARINAAFSFAASGSFSATMQSARTFQDLEKARAEAGVADIFVPAIHISNSHVAQGDPGQFVGTLNNMGWRREDSVSFQDIGVSLMGGRTSFENIVEVTKKASAKVN</sequence>
<proteinExistence type="predicted"/>
<dbReference type="RefSeq" id="WP_149759116.1">
    <property type="nucleotide sequence ID" value="NZ_BSPE01000028.1"/>
</dbReference>
<keyword evidence="1" id="KW-1133">Transmembrane helix</keyword>
<keyword evidence="1" id="KW-0472">Membrane</keyword>
<name>A0A1I3WQV4_9HYPH</name>
<keyword evidence="1" id="KW-0812">Transmembrane</keyword>
<gene>
    <name evidence="2" type="ORF">SAMN04488498_102407</name>
</gene>
<dbReference type="AlphaFoldDB" id="A0A1I3WQV4"/>
<evidence type="ECO:0000313" key="3">
    <source>
        <dbReference type="Proteomes" id="UP000323300"/>
    </source>
</evidence>
<evidence type="ECO:0000313" key="2">
    <source>
        <dbReference type="EMBL" id="SFK09559.1"/>
    </source>
</evidence>
<organism evidence="2 3">
    <name type="scientific">Neomesorhizobium albiziae</name>
    <dbReference type="NCBI Taxonomy" id="335020"/>
    <lineage>
        <taxon>Bacteria</taxon>
        <taxon>Pseudomonadati</taxon>
        <taxon>Pseudomonadota</taxon>
        <taxon>Alphaproteobacteria</taxon>
        <taxon>Hyphomicrobiales</taxon>
        <taxon>Phyllobacteriaceae</taxon>
        <taxon>Neomesorhizobium</taxon>
    </lineage>
</organism>
<dbReference type="Proteomes" id="UP000323300">
    <property type="component" value="Unassembled WGS sequence"/>
</dbReference>
<evidence type="ECO:0000256" key="1">
    <source>
        <dbReference type="SAM" id="Phobius"/>
    </source>
</evidence>
<feature type="transmembrane region" description="Helical" evidence="1">
    <location>
        <begin position="37"/>
        <end position="57"/>
    </location>
</feature>
<accession>A0A1I3WQV4</accession>
<dbReference type="EMBL" id="FOSL01000002">
    <property type="protein sequence ID" value="SFK09559.1"/>
    <property type="molecule type" value="Genomic_DNA"/>
</dbReference>
<keyword evidence="3" id="KW-1185">Reference proteome</keyword>
<reference evidence="2 3" key="1">
    <citation type="submission" date="2016-10" db="EMBL/GenBank/DDBJ databases">
        <authorList>
            <person name="Varghese N."/>
            <person name="Submissions S."/>
        </authorList>
    </citation>
    <scope>NUCLEOTIDE SEQUENCE [LARGE SCALE GENOMIC DNA]</scope>
    <source>
        <strain evidence="2 3">DSM 21822</strain>
    </source>
</reference>